<keyword evidence="9" id="KW-1133">Transmembrane helix</keyword>
<dbReference type="Gene3D" id="1.10.287.130">
    <property type="match status" value="1"/>
</dbReference>
<dbReference type="SUPFAM" id="SSF55874">
    <property type="entry name" value="ATPase domain of HSP90 chaperone/DNA topoisomerase II/histidine kinase"/>
    <property type="match status" value="1"/>
</dbReference>
<evidence type="ECO:0000256" key="7">
    <source>
        <dbReference type="ARBA" id="ARBA00023012"/>
    </source>
</evidence>
<dbReference type="GO" id="GO:0000155">
    <property type="term" value="F:phosphorelay sensor kinase activity"/>
    <property type="evidence" value="ECO:0007669"/>
    <property type="project" value="InterPro"/>
</dbReference>
<dbReference type="InterPro" id="IPR003594">
    <property type="entry name" value="HATPase_dom"/>
</dbReference>
<dbReference type="FunFam" id="1.10.287.130:FF:000001">
    <property type="entry name" value="Two-component sensor histidine kinase"/>
    <property type="match status" value="1"/>
</dbReference>
<feature type="transmembrane region" description="Helical" evidence="9">
    <location>
        <begin position="49"/>
        <end position="71"/>
    </location>
</feature>
<dbReference type="Pfam" id="PF00512">
    <property type="entry name" value="HisKA"/>
    <property type="match status" value="1"/>
</dbReference>
<comment type="subcellular location">
    <subcellularLocation>
        <location evidence="2">Membrane</location>
    </subcellularLocation>
</comment>
<keyword evidence="7" id="KW-0902">Two-component regulatory system</keyword>
<keyword evidence="8" id="KW-0175">Coiled coil</keyword>
<dbReference type="PROSITE" id="PS50885">
    <property type="entry name" value="HAMP"/>
    <property type="match status" value="1"/>
</dbReference>
<dbReference type="PROSITE" id="PS50109">
    <property type="entry name" value="HIS_KIN"/>
    <property type="match status" value="1"/>
</dbReference>
<evidence type="ECO:0000256" key="5">
    <source>
        <dbReference type="ARBA" id="ARBA00022679"/>
    </source>
</evidence>
<dbReference type="Pfam" id="PF02518">
    <property type="entry name" value="HATPase_c"/>
    <property type="match status" value="1"/>
</dbReference>
<dbReference type="InterPro" id="IPR003660">
    <property type="entry name" value="HAMP_dom"/>
</dbReference>
<dbReference type="Proteomes" id="UP000176527">
    <property type="component" value="Unassembled WGS sequence"/>
</dbReference>
<evidence type="ECO:0000313" key="13">
    <source>
        <dbReference type="Proteomes" id="UP000176527"/>
    </source>
</evidence>
<proteinExistence type="predicted"/>
<dbReference type="AlphaFoldDB" id="A0A1F5KC25"/>
<evidence type="ECO:0000259" key="11">
    <source>
        <dbReference type="PROSITE" id="PS50885"/>
    </source>
</evidence>
<feature type="domain" description="Histidine kinase" evidence="10">
    <location>
        <begin position="161"/>
        <end position="378"/>
    </location>
</feature>
<dbReference type="CDD" id="cd00082">
    <property type="entry name" value="HisKA"/>
    <property type="match status" value="1"/>
</dbReference>
<dbReference type="PANTHER" id="PTHR43711:SF1">
    <property type="entry name" value="HISTIDINE KINASE 1"/>
    <property type="match status" value="1"/>
</dbReference>
<dbReference type="PANTHER" id="PTHR43711">
    <property type="entry name" value="TWO-COMPONENT HISTIDINE KINASE"/>
    <property type="match status" value="1"/>
</dbReference>
<evidence type="ECO:0000313" key="12">
    <source>
        <dbReference type="EMBL" id="OGE38482.1"/>
    </source>
</evidence>
<dbReference type="Pfam" id="PF00672">
    <property type="entry name" value="HAMP"/>
    <property type="match status" value="1"/>
</dbReference>
<accession>A0A1F5KC25</accession>
<keyword evidence="9" id="KW-0812">Transmembrane</keyword>
<comment type="caution">
    <text evidence="12">The sequence shown here is derived from an EMBL/GenBank/DDBJ whole genome shotgun (WGS) entry which is preliminary data.</text>
</comment>
<keyword evidence="4" id="KW-0597">Phosphoprotein</keyword>
<dbReference type="InterPro" id="IPR036890">
    <property type="entry name" value="HATPase_C_sf"/>
</dbReference>
<dbReference type="InterPro" id="IPR005467">
    <property type="entry name" value="His_kinase_dom"/>
</dbReference>
<dbReference type="InterPro" id="IPR004358">
    <property type="entry name" value="Sig_transdc_His_kin-like_C"/>
</dbReference>
<reference evidence="12 13" key="1">
    <citation type="journal article" date="2016" name="Nat. Commun.">
        <title>Thousands of microbial genomes shed light on interconnected biogeochemical processes in an aquifer system.</title>
        <authorList>
            <person name="Anantharaman K."/>
            <person name="Brown C.T."/>
            <person name="Hug L.A."/>
            <person name="Sharon I."/>
            <person name="Castelle C.J."/>
            <person name="Probst A.J."/>
            <person name="Thomas B.C."/>
            <person name="Singh A."/>
            <person name="Wilkins M.J."/>
            <person name="Karaoz U."/>
            <person name="Brodie E.L."/>
            <person name="Williams K.H."/>
            <person name="Hubbard S.S."/>
            <person name="Banfield J.F."/>
        </authorList>
    </citation>
    <scope>NUCLEOTIDE SEQUENCE [LARGE SCALE GENOMIC DNA]</scope>
</reference>
<dbReference type="EMBL" id="MFDE01000019">
    <property type="protein sequence ID" value="OGE38482.1"/>
    <property type="molecule type" value="Genomic_DNA"/>
</dbReference>
<dbReference type="SMART" id="SM00387">
    <property type="entry name" value="HATPase_c"/>
    <property type="match status" value="1"/>
</dbReference>
<organism evidence="12 13">
    <name type="scientific">Candidatus Daviesbacteria bacterium RIFCSPHIGHO2_12_FULL_37_11</name>
    <dbReference type="NCBI Taxonomy" id="1797777"/>
    <lineage>
        <taxon>Bacteria</taxon>
        <taxon>Candidatus Daviesiibacteriota</taxon>
    </lineage>
</organism>
<dbReference type="PRINTS" id="PR00344">
    <property type="entry name" value="BCTRLSENSOR"/>
</dbReference>
<protein>
    <recommendedName>
        <fullName evidence="3">histidine kinase</fullName>
        <ecNumber evidence="3">2.7.13.3</ecNumber>
    </recommendedName>
</protein>
<evidence type="ECO:0000256" key="8">
    <source>
        <dbReference type="SAM" id="Coils"/>
    </source>
</evidence>
<evidence type="ECO:0000256" key="2">
    <source>
        <dbReference type="ARBA" id="ARBA00004370"/>
    </source>
</evidence>
<evidence type="ECO:0000256" key="1">
    <source>
        <dbReference type="ARBA" id="ARBA00000085"/>
    </source>
</evidence>
<dbReference type="SUPFAM" id="SSF47384">
    <property type="entry name" value="Homodimeric domain of signal transducing histidine kinase"/>
    <property type="match status" value="1"/>
</dbReference>
<dbReference type="InterPro" id="IPR050736">
    <property type="entry name" value="Sensor_HK_Regulatory"/>
</dbReference>
<keyword evidence="5" id="KW-0808">Transferase</keyword>
<dbReference type="Gene3D" id="3.30.565.10">
    <property type="entry name" value="Histidine kinase-like ATPase, C-terminal domain"/>
    <property type="match status" value="1"/>
</dbReference>
<evidence type="ECO:0000256" key="6">
    <source>
        <dbReference type="ARBA" id="ARBA00022777"/>
    </source>
</evidence>
<dbReference type="InterPro" id="IPR003661">
    <property type="entry name" value="HisK_dim/P_dom"/>
</dbReference>
<dbReference type="Gene3D" id="6.10.340.10">
    <property type="match status" value="1"/>
</dbReference>
<dbReference type="CDD" id="cd06225">
    <property type="entry name" value="HAMP"/>
    <property type="match status" value="1"/>
</dbReference>
<gene>
    <name evidence="12" type="ORF">A3F00_05385</name>
</gene>
<evidence type="ECO:0000256" key="9">
    <source>
        <dbReference type="SAM" id="Phobius"/>
    </source>
</evidence>
<dbReference type="EC" id="2.7.13.3" evidence="3"/>
<dbReference type="SMART" id="SM00388">
    <property type="entry name" value="HisKA"/>
    <property type="match status" value="1"/>
</dbReference>
<dbReference type="CDD" id="cd16922">
    <property type="entry name" value="HATPase_EvgS-ArcB-TorS-like"/>
    <property type="match status" value="1"/>
</dbReference>
<dbReference type="GO" id="GO:0016020">
    <property type="term" value="C:membrane"/>
    <property type="evidence" value="ECO:0007669"/>
    <property type="project" value="UniProtKB-SubCell"/>
</dbReference>
<sequence length="397" mass="44102">MSLSKKLALLVFLGIFISTIWVTFFTLPFIDPIINPGFQDMTSLVKFTIIKLIIITILIVTPITLLIWFLLRVYVVKPIEYFNKITKIIATGNLGRKIEYLSNDELGELGQNINTMVKNLSTAFQSMATSLRSEKIKEKELQNANEKLKELDKVKDEFVSIASHELRTPMTAVKGLISMIFEGDFGSLSEELKDPLSDIAVSTDRLIQLVNDMLDTSRIEAGRLKFLLGDFSAGDLASEILSLLKPLTDEKGIVLETQPAAEKIYTDPNKFKQILSNLIGNSIKFTDSGRISVSFRVNGEYLCVCISDTGLGISREDREKLFGKFTQISTTQTGRPKGTGLGLYISREFARKLGGDLWIESSEIGKGSTFVFSSTRSGTAAAKKVGESLQMFVDMEI</sequence>
<keyword evidence="6" id="KW-0418">Kinase</keyword>
<dbReference type="InterPro" id="IPR036097">
    <property type="entry name" value="HisK_dim/P_sf"/>
</dbReference>
<feature type="domain" description="HAMP" evidence="11">
    <location>
        <begin position="73"/>
        <end position="125"/>
    </location>
</feature>
<feature type="transmembrane region" description="Helical" evidence="9">
    <location>
        <begin position="7"/>
        <end position="29"/>
    </location>
</feature>
<keyword evidence="9" id="KW-0472">Membrane</keyword>
<evidence type="ECO:0000256" key="4">
    <source>
        <dbReference type="ARBA" id="ARBA00022553"/>
    </source>
</evidence>
<evidence type="ECO:0000256" key="3">
    <source>
        <dbReference type="ARBA" id="ARBA00012438"/>
    </source>
</evidence>
<name>A0A1F5KC25_9BACT</name>
<evidence type="ECO:0000259" key="10">
    <source>
        <dbReference type="PROSITE" id="PS50109"/>
    </source>
</evidence>
<dbReference type="SUPFAM" id="SSF158472">
    <property type="entry name" value="HAMP domain-like"/>
    <property type="match status" value="1"/>
</dbReference>
<dbReference type="SMART" id="SM00304">
    <property type="entry name" value="HAMP"/>
    <property type="match status" value="1"/>
</dbReference>
<comment type="catalytic activity">
    <reaction evidence="1">
        <text>ATP + protein L-histidine = ADP + protein N-phospho-L-histidine.</text>
        <dbReference type="EC" id="2.7.13.3"/>
    </reaction>
</comment>
<feature type="coiled-coil region" evidence="8">
    <location>
        <begin position="131"/>
        <end position="161"/>
    </location>
</feature>